<evidence type="ECO:0000256" key="5">
    <source>
        <dbReference type="ARBA" id="ARBA00022723"/>
    </source>
</evidence>
<dbReference type="PANTHER" id="PTHR11271">
    <property type="entry name" value="GUANINE DEAMINASE"/>
    <property type="match status" value="1"/>
</dbReference>
<dbReference type="GO" id="GO:0008270">
    <property type="term" value="F:zinc ion binding"/>
    <property type="evidence" value="ECO:0007669"/>
    <property type="project" value="TreeGrafter"/>
</dbReference>
<dbReference type="GO" id="GO:0006147">
    <property type="term" value="P:guanine catabolic process"/>
    <property type="evidence" value="ECO:0007669"/>
    <property type="project" value="EnsemblFungi"/>
</dbReference>
<dbReference type="Pfam" id="PF01979">
    <property type="entry name" value="Amidohydro_1"/>
    <property type="match status" value="1"/>
</dbReference>
<evidence type="ECO:0000256" key="7">
    <source>
        <dbReference type="ARBA" id="ARBA00022833"/>
    </source>
</evidence>
<comment type="catalytic activity">
    <reaction evidence="8">
        <text>guanine + H2O + H(+) = xanthine + NH4(+)</text>
        <dbReference type="Rhea" id="RHEA:14665"/>
        <dbReference type="ChEBI" id="CHEBI:15377"/>
        <dbReference type="ChEBI" id="CHEBI:15378"/>
        <dbReference type="ChEBI" id="CHEBI:16235"/>
        <dbReference type="ChEBI" id="CHEBI:17712"/>
        <dbReference type="ChEBI" id="CHEBI:28938"/>
        <dbReference type="EC" id="3.5.4.3"/>
    </reaction>
</comment>
<comment type="cofactor">
    <cofactor evidence="1">
        <name>Zn(2+)</name>
        <dbReference type="ChEBI" id="CHEBI:29105"/>
    </cofactor>
</comment>
<dbReference type="FunFam" id="3.20.20.140:FF:000022">
    <property type="entry name" value="Guanine deaminase"/>
    <property type="match status" value="1"/>
</dbReference>
<keyword evidence="5" id="KW-0479">Metal-binding</keyword>
<evidence type="ECO:0000256" key="10">
    <source>
        <dbReference type="ARBA" id="ARBA00069860"/>
    </source>
</evidence>
<keyword evidence="14" id="KW-1185">Reference proteome</keyword>
<dbReference type="EMBL" id="KV453909">
    <property type="protein sequence ID" value="ODV82302.1"/>
    <property type="molecule type" value="Genomic_DNA"/>
</dbReference>
<evidence type="ECO:0000313" key="14">
    <source>
        <dbReference type="Proteomes" id="UP000094285"/>
    </source>
</evidence>
<dbReference type="InterPro" id="IPR011059">
    <property type="entry name" value="Metal-dep_hydrolase_composite"/>
</dbReference>
<evidence type="ECO:0000256" key="3">
    <source>
        <dbReference type="ARBA" id="ARBA00006745"/>
    </source>
</evidence>
<dbReference type="SUPFAM" id="SSF51556">
    <property type="entry name" value="Metallo-dependent hydrolases"/>
    <property type="match status" value="1"/>
</dbReference>
<evidence type="ECO:0000256" key="4">
    <source>
        <dbReference type="ARBA" id="ARBA00012781"/>
    </source>
</evidence>
<dbReference type="PANTHER" id="PTHR11271:SF6">
    <property type="entry name" value="GUANINE DEAMINASE"/>
    <property type="match status" value="1"/>
</dbReference>
<dbReference type="GO" id="GO:0008892">
    <property type="term" value="F:guanine deaminase activity"/>
    <property type="evidence" value="ECO:0007669"/>
    <property type="project" value="UniProtKB-EC"/>
</dbReference>
<evidence type="ECO:0000259" key="12">
    <source>
        <dbReference type="Pfam" id="PF01979"/>
    </source>
</evidence>
<name>A0A1E4SSD5_9ASCO</name>
<keyword evidence="7" id="KW-0862">Zinc</keyword>
<evidence type="ECO:0000313" key="13">
    <source>
        <dbReference type="EMBL" id="ODV82302.1"/>
    </source>
</evidence>
<dbReference type="OrthoDB" id="194468at2759"/>
<dbReference type="AlphaFoldDB" id="A0A1E4SSD5"/>
<protein>
    <recommendedName>
        <fullName evidence="10">Probable guanine deaminase</fullName>
        <ecNumber evidence="4">3.5.4.3</ecNumber>
    </recommendedName>
    <alternativeName>
        <fullName evidence="11">Guanine aminohydrolase</fullName>
    </alternativeName>
</protein>
<dbReference type="GeneID" id="30981382"/>
<gene>
    <name evidence="13" type="ORF">CANTADRAFT_24871</name>
</gene>
<evidence type="ECO:0000256" key="6">
    <source>
        <dbReference type="ARBA" id="ARBA00022801"/>
    </source>
</evidence>
<dbReference type="Gene3D" id="2.30.40.10">
    <property type="entry name" value="Urease, subunit C, domain 1"/>
    <property type="match status" value="1"/>
</dbReference>
<evidence type="ECO:0000256" key="2">
    <source>
        <dbReference type="ARBA" id="ARBA00004984"/>
    </source>
</evidence>
<dbReference type="Proteomes" id="UP000094285">
    <property type="component" value="Unassembled WGS sequence"/>
</dbReference>
<dbReference type="GO" id="GO:0005829">
    <property type="term" value="C:cytosol"/>
    <property type="evidence" value="ECO:0007669"/>
    <property type="project" value="TreeGrafter"/>
</dbReference>
<dbReference type="InterPro" id="IPR051607">
    <property type="entry name" value="Metallo-dep_hydrolases"/>
</dbReference>
<dbReference type="STRING" id="984487.A0A1E4SSD5"/>
<proteinExistence type="inferred from homology"/>
<dbReference type="InterPro" id="IPR006680">
    <property type="entry name" value="Amidohydro-rel"/>
</dbReference>
<comment type="similarity">
    <text evidence="3">Belongs to the metallo-dependent hydrolases superfamily. ATZ/TRZ family.</text>
</comment>
<reference evidence="14" key="1">
    <citation type="submission" date="2016-05" db="EMBL/GenBank/DDBJ databases">
        <title>Comparative genomics of biotechnologically important yeasts.</title>
        <authorList>
            <consortium name="DOE Joint Genome Institute"/>
            <person name="Riley R."/>
            <person name="Haridas S."/>
            <person name="Wolfe K.H."/>
            <person name="Lopes M.R."/>
            <person name="Hittinger C.T."/>
            <person name="Goker M."/>
            <person name="Salamov A."/>
            <person name="Wisecaver J."/>
            <person name="Long T.M."/>
            <person name="Aerts A.L."/>
            <person name="Barry K."/>
            <person name="Choi C."/>
            <person name="Clum A."/>
            <person name="Coughlan A.Y."/>
            <person name="Deshpande S."/>
            <person name="Douglass A.P."/>
            <person name="Hanson S.J."/>
            <person name="Klenk H.-P."/>
            <person name="Labutti K."/>
            <person name="Lapidus A."/>
            <person name="Lindquist E."/>
            <person name="Lipzen A."/>
            <person name="Meier-Kolthoff J.P."/>
            <person name="Ohm R.A."/>
            <person name="Otillar R.P."/>
            <person name="Pangilinan J."/>
            <person name="Peng Y."/>
            <person name="Rokas A."/>
            <person name="Rosa C.A."/>
            <person name="Scheuner C."/>
            <person name="Sibirny A.A."/>
            <person name="Slot J.C."/>
            <person name="Stielow J.B."/>
            <person name="Sun H."/>
            <person name="Kurtzman C.P."/>
            <person name="Blackwell M."/>
            <person name="Grigoriev I.V."/>
            <person name="Jeffries T.W."/>
        </authorList>
    </citation>
    <scope>NUCLEOTIDE SEQUENCE [LARGE SCALE GENOMIC DNA]</scope>
    <source>
        <strain evidence="14">NRRL Y-17324</strain>
    </source>
</reference>
<organism evidence="13 14">
    <name type="scientific">Suhomyces tanzawaensis NRRL Y-17324</name>
    <dbReference type="NCBI Taxonomy" id="984487"/>
    <lineage>
        <taxon>Eukaryota</taxon>
        <taxon>Fungi</taxon>
        <taxon>Dikarya</taxon>
        <taxon>Ascomycota</taxon>
        <taxon>Saccharomycotina</taxon>
        <taxon>Pichiomycetes</taxon>
        <taxon>Debaryomycetaceae</taxon>
        <taxon>Suhomyces</taxon>
    </lineage>
</organism>
<evidence type="ECO:0000256" key="11">
    <source>
        <dbReference type="ARBA" id="ARBA00083147"/>
    </source>
</evidence>
<evidence type="ECO:0000256" key="1">
    <source>
        <dbReference type="ARBA" id="ARBA00001947"/>
    </source>
</evidence>
<accession>A0A1E4SSD5</accession>
<evidence type="ECO:0000256" key="9">
    <source>
        <dbReference type="ARBA" id="ARBA00056079"/>
    </source>
</evidence>
<dbReference type="EC" id="3.5.4.3" evidence="4"/>
<comment type="pathway">
    <text evidence="2">Purine metabolism; guanine degradation; xanthine from guanine: step 1/1.</text>
</comment>
<dbReference type="InterPro" id="IPR032466">
    <property type="entry name" value="Metal_Hydrolase"/>
</dbReference>
<comment type="function">
    <text evidence="9">Catalyzes the hydrolytic deamination of guanine, producing xanthine and ammonia.</text>
</comment>
<feature type="domain" description="Amidohydrolase-related" evidence="12">
    <location>
        <begin position="85"/>
        <end position="472"/>
    </location>
</feature>
<sequence length="492" mass="55447">MTPIAITSIPYTLYHGTFVHTPSLDQLELKFNALVGVNSEGEIDFVHDEYTLALAPVEFFKQSYPDHHNYTTIEFVDYTKDPTKFIVPGFVDTHIHASQYPNVGVGLGTPLLDWLHSYTFPLENKFSDLDFATKIYTKIIQKTIASGTTCASYFTTIDPNSTNAFADLLLQYGQRGFVGKVCMDHNDTYHAYEEDFASAKESMDKVIAHIEKVNPEGQSLVTPIITPRFAPVCSRELLKYLGELSASRSLPIQTHISENKKEIELVRDLFPECKDYTDVYDQHKLLNQSTILAHAVHLTEDERTVIKNKNCSISHCPTSNTFISSGEAPIKQYLYKDQINVSLGTDVSGGFDLSILGIVKQSILVSHHVAMTEKDSYHQLLLKDAIFMATKGGAIAVGLDNTIGSVEKGRKFDMQLIDLRSYNSNADIFEWQLPSQEDLKEERELKMMNLLGKWIFTGDDRNCVKVWCNGRVILDKSARDERWVMVEPSTSA</sequence>
<evidence type="ECO:0000256" key="8">
    <source>
        <dbReference type="ARBA" id="ARBA00051148"/>
    </source>
</evidence>
<dbReference type="RefSeq" id="XP_020067424.1">
    <property type="nucleotide sequence ID" value="XM_020207245.1"/>
</dbReference>
<dbReference type="Gene3D" id="3.20.20.140">
    <property type="entry name" value="Metal-dependent hydrolases"/>
    <property type="match status" value="1"/>
</dbReference>
<keyword evidence="6 13" id="KW-0378">Hydrolase</keyword>